<organism evidence="1 2">
    <name type="scientific">Achromobacter deleyi</name>
    <dbReference type="NCBI Taxonomy" id="1353891"/>
    <lineage>
        <taxon>Bacteria</taxon>
        <taxon>Pseudomonadati</taxon>
        <taxon>Pseudomonadota</taxon>
        <taxon>Betaproteobacteria</taxon>
        <taxon>Burkholderiales</taxon>
        <taxon>Alcaligenaceae</taxon>
        <taxon>Achromobacter</taxon>
    </lineage>
</organism>
<dbReference type="EMBL" id="CP065997">
    <property type="protein sequence ID" value="QQB32227.1"/>
    <property type="molecule type" value="Genomic_DNA"/>
</dbReference>
<accession>A0A7T4E0K5</accession>
<evidence type="ECO:0008006" key="3">
    <source>
        <dbReference type="Google" id="ProtNLM"/>
    </source>
</evidence>
<proteinExistence type="predicted"/>
<protein>
    <recommendedName>
        <fullName evidence="3">Phage tail collar domain-containing protein</fullName>
    </recommendedName>
</protein>
<sequence>MSQASIVIPSTPPLPGSTLVPLLNDALAALGTNFSGTTDPAANAQPYMTWADLSTGFVKRRNAAGTAWVVIGRILRQRVDAITLGDLPTADVGPVYVAGYGMREWNAGLGAYAAAPEFRTLDNSLGFAIAYPNGGSSASPANIAVNSRYVVPNPFPGFRVHCELELRLGGIWGSPGGNVAVAGTGGGTEYFGCIASQYNDADLVVQTANNFLISNNPGGSCHPFPAPGVVTSAPARIKCWKVKGALA</sequence>
<evidence type="ECO:0000313" key="1">
    <source>
        <dbReference type="EMBL" id="QQB32227.1"/>
    </source>
</evidence>
<evidence type="ECO:0000313" key="2">
    <source>
        <dbReference type="Proteomes" id="UP000595231"/>
    </source>
</evidence>
<dbReference type="AlphaFoldDB" id="A0A7T4E0K5"/>
<dbReference type="Proteomes" id="UP000595231">
    <property type="component" value="Chromosome"/>
</dbReference>
<name>A0A7T4E0K5_9BURK</name>
<dbReference type="RefSeq" id="WP_198482824.1">
    <property type="nucleotide sequence ID" value="NZ_CP065997.1"/>
</dbReference>
<reference evidence="1 2" key="1">
    <citation type="submission" date="2020-12" db="EMBL/GenBank/DDBJ databases">
        <title>FDA dAtabase for Regulatory Grade micrObial Sequences (FDA-ARGOS): Supporting development and validation of Infectious Disease Dx tests.</title>
        <authorList>
            <person name="Sproer C."/>
            <person name="Gronow S."/>
            <person name="Severitt S."/>
            <person name="Schroder I."/>
            <person name="Tallon L."/>
            <person name="Sadzewicz L."/>
            <person name="Zhao X."/>
            <person name="Boylan J."/>
            <person name="Ott S."/>
            <person name="Bowen H."/>
            <person name="Vavikolanu K."/>
            <person name="Mehta A."/>
            <person name="Aluvathingal J."/>
            <person name="Nadendla S."/>
            <person name="Lowell S."/>
            <person name="Myers T."/>
            <person name="Yan Y."/>
            <person name="Sichtig H."/>
        </authorList>
    </citation>
    <scope>NUCLEOTIDE SEQUENCE [LARGE SCALE GENOMIC DNA]</scope>
    <source>
        <strain evidence="1 2">FDAARGOS_1050</strain>
    </source>
</reference>
<gene>
    <name evidence="1" type="ORF">I6I07_16070</name>
</gene>